<dbReference type="GO" id="GO:0003677">
    <property type="term" value="F:DNA binding"/>
    <property type="evidence" value="ECO:0007669"/>
    <property type="project" value="InterPro"/>
</dbReference>
<dbReference type="Gene3D" id="1.10.443.10">
    <property type="entry name" value="Intergrase catalytic core"/>
    <property type="match status" value="1"/>
</dbReference>
<gene>
    <name evidence="2" type="ORF">SAMN04487969_1512</name>
</gene>
<dbReference type="InterPro" id="IPR011010">
    <property type="entry name" value="DNA_brk_join_enz"/>
</dbReference>
<keyword evidence="3" id="KW-1185">Reference proteome</keyword>
<dbReference type="Proteomes" id="UP000183410">
    <property type="component" value="Unassembled WGS sequence"/>
</dbReference>
<name>A0A1I2J3H6_9BACL</name>
<accession>A0A1I2J3H6</accession>
<evidence type="ECO:0000313" key="2">
    <source>
        <dbReference type="EMBL" id="SFF48423.1"/>
    </source>
</evidence>
<keyword evidence="1" id="KW-0233">DNA recombination</keyword>
<dbReference type="GO" id="GO:0015074">
    <property type="term" value="P:DNA integration"/>
    <property type="evidence" value="ECO:0007669"/>
    <property type="project" value="InterPro"/>
</dbReference>
<organism evidence="2 3">
    <name type="scientific">Paenibacillus algorifonticola</name>
    <dbReference type="NCBI Taxonomy" id="684063"/>
    <lineage>
        <taxon>Bacteria</taxon>
        <taxon>Bacillati</taxon>
        <taxon>Bacillota</taxon>
        <taxon>Bacilli</taxon>
        <taxon>Bacillales</taxon>
        <taxon>Paenibacillaceae</taxon>
        <taxon>Paenibacillus</taxon>
    </lineage>
</organism>
<protein>
    <recommendedName>
        <fullName evidence="4">Phage integrase family protein</fullName>
    </recommendedName>
</protein>
<evidence type="ECO:0000256" key="1">
    <source>
        <dbReference type="ARBA" id="ARBA00023172"/>
    </source>
</evidence>
<sequence length="452" mass="52371">MFNQYDEWNVDSFPNPEYKSDESRYSHKFVVVEVLAKREHQKTTYLIYLKCLVTGRRTYHPITAYLFGLEKGRLSSGTLRQYAYVVTSFLNHIWIDYADNYQINDLTDLKFEHMTSFLNFQLFVGKKIRTDQDTEFQAKPNVVETVDKKRARLSDFLYYLAITFPMKHIFINHFTVTLNSYGVRSVFSELINQNRSAKVLSNRNQGSRQKILHGLPFDLIPIFLLDSIIRRPEMALPIYFGIFGGIRIGEICNIRHQDLIKTINGPNGEDGFTVDIKNQRIMFGPNGSTGHHGKVKIKRRDQRIYNINNMLVVLYKRHIKLLETFYPNRQIDYSHALFLNSYGKPYTSAAMSKAFNTIKNQFLKRLSLGTRDEIQLASNLEKCKWAFHITRGMFSNIIAKSGSSALDLMYARGDSSLLSSLPYLEGTSITTEQIEETLSKIDEKFKEFGVVI</sequence>
<evidence type="ECO:0008006" key="4">
    <source>
        <dbReference type="Google" id="ProtNLM"/>
    </source>
</evidence>
<dbReference type="RefSeq" id="WP_046234798.1">
    <property type="nucleotide sequence ID" value="NZ_FONN01000051.1"/>
</dbReference>
<evidence type="ECO:0000313" key="3">
    <source>
        <dbReference type="Proteomes" id="UP000183410"/>
    </source>
</evidence>
<dbReference type="InterPro" id="IPR013762">
    <property type="entry name" value="Integrase-like_cat_sf"/>
</dbReference>
<dbReference type="GO" id="GO:0006310">
    <property type="term" value="P:DNA recombination"/>
    <property type="evidence" value="ECO:0007669"/>
    <property type="project" value="UniProtKB-KW"/>
</dbReference>
<proteinExistence type="predicted"/>
<dbReference type="OrthoDB" id="2206342at2"/>
<dbReference type="EMBL" id="FONN01000051">
    <property type="protein sequence ID" value="SFF48423.1"/>
    <property type="molecule type" value="Genomic_DNA"/>
</dbReference>
<dbReference type="AlphaFoldDB" id="A0A1I2J3H6"/>
<dbReference type="SUPFAM" id="SSF56349">
    <property type="entry name" value="DNA breaking-rejoining enzymes"/>
    <property type="match status" value="1"/>
</dbReference>
<reference evidence="3" key="1">
    <citation type="submission" date="2016-10" db="EMBL/GenBank/DDBJ databases">
        <authorList>
            <person name="Varghese N."/>
            <person name="Submissions S."/>
        </authorList>
    </citation>
    <scope>NUCLEOTIDE SEQUENCE [LARGE SCALE GENOMIC DNA]</scope>
    <source>
        <strain evidence="3">CGMCC 1.10223</strain>
    </source>
</reference>